<sequence>MINHILKRINLDQTGFDSCFISSLNSKNLQVVKFIFELKNKNGFLITYDAIRQSYEYGNLEIIRYISVTTEYPINPREIVDVSIRKNRFETFKHFFDKVKSGREKAKFLKLALEFRRIEILNFLINDVQLSRIDIETRKEMVGIDDIRFLKKLVDKGIDIHLDDDHIFRFCIGNHYKDNESIDLIKKLLVLGANVYIDESKYLELLIRHDPRLVSLILKYSKKPHPNSGKLFRAACFHGYDGIAKTLLKAEKNLVSKNKTYASQLVDQEKFKFMKNYLD</sequence>
<comment type="caution">
    <text evidence="1">The sequence shown here is derived from an EMBL/GenBank/DDBJ whole genome shotgun (WGS) entry which is preliminary data.</text>
</comment>
<accession>A0A2T9YHD4</accession>
<keyword evidence="2" id="KW-1185">Reference proteome</keyword>
<protein>
    <recommendedName>
        <fullName evidence="3">Ankyrin repeat protein</fullName>
    </recommendedName>
</protein>
<evidence type="ECO:0008006" key="3">
    <source>
        <dbReference type="Google" id="ProtNLM"/>
    </source>
</evidence>
<reference evidence="1 2" key="1">
    <citation type="journal article" date="2018" name="MBio">
        <title>Comparative Genomics Reveals the Core Gene Toolbox for the Fungus-Insect Symbiosis.</title>
        <authorList>
            <person name="Wang Y."/>
            <person name="Stata M."/>
            <person name="Wang W."/>
            <person name="Stajich J.E."/>
            <person name="White M.M."/>
            <person name="Moncalvo J.M."/>
        </authorList>
    </citation>
    <scope>NUCLEOTIDE SEQUENCE [LARGE SCALE GENOMIC DNA]</scope>
    <source>
        <strain evidence="1 2">AUS-77-4</strain>
    </source>
</reference>
<proteinExistence type="predicted"/>
<dbReference type="EMBL" id="MBFT01000400">
    <property type="protein sequence ID" value="PVU91725.1"/>
    <property type="molecule type" value="Genomic_DNA"/>
</dbReference>
<dbReference type="OrthoDB" id="194358at2759"/>
<name>A0A2T9YHD4_9FUNG</name>
<evidence type="ECO:0000313" key="2">
    <source>
        <dbReference type="Proteomes" id="UP000245699"/>
    </source>
</evidence>
<dbReference type="Proteomes" id="UP000245699">
    <property type="component" value="Unassembled WGS sequence"/>
</dbReference>
<gene>
    <name evidence="1" type="ORF">BB559_004029</name>
</gene>
<dbReference type="AlphaFoldDB" id="A0A2T9YHD4"/>
<organism evidence="1 2">
    <name type="scientific">Furculomyces boomerangus</name>
    <dbReference type="NCBI Taxonomy" id="61424"/>
    <lineage>
        <taxon>Eukaryota</taxon>
        <taxon>Fungi</taxon>
        <taxon>Fungi incertae sedis</taxon>
        <taxon>Zoopagomycota</taxon>
        <taxon>Kickxellomycotina</taxon>
        <taxon>Harpellomycetes</taxon>
        <taxon>Harpellales</taxon>
        <taxon>Harpellaceae</taxon>
        <taxon>Furculomyces</taxon>
    </lineage>
</organism>
<evidence type="ECO:0000313" key="1">
    <source>
        <dbReference type="EMBL" id="PVU91725.1"/>
    </source>
</evidence>